<sequence length="369" mass="41187">MATVAQNLPMGFNTASRRSGFSMQPDQIPLQEWIAAQHTQVANRRPAAKSLPFLKQVPYNAADWKRALAEVKGHYTNKRYRSCSFRCIELLKNAKASNNAELAYLIYLHFYAATSLEMQARSLHAGSPSRLKLLEQSREHYSLASQKAKAADEQALHMSLRPLSPSSSLPSPLESCLSHHSTSTRMSSPTPSTASSGGSPMKRKKKVAFVDELEYTPGIRPDSPTLGFSDPASGRTSPCEDIPVEPLPPSVQTIPDVCPALSLSPSIDGDEFSRSTVEESVHEPRESLDRYCTVLSSIQRQITSHMASIDRDIAAAMTSKMLVPVDEEMRALELRSRIERLRANGWQRKRFDAQRYEQFRELVMSDIFC</sequence>
<organism evidence="1 2">
    <name type="scientific">Zarea fungicola</name>
    <dbReference type="NCBI Taxonomy" id="93591"/>
    <lineage>
        <taxon>Eukaryota</taxon>
        <taxon>Fungi</taxon>
        <taxon>Dikarya</taxon>
        <taxon>Ascomycota</taxon>
        <taxon>Pezizomycotina</taxon>
        <taxon>Sordariomycetes</taxon>
        <taxon>Hypocreomycetidae</taxon>
        <taxon>Hypocreales</taxon>
        <taxon>Cordycipitaceae</taxon>
        <taxon>Zarea</taxon>
    </lineage>
</organism>
<accession>A0ACC1NAI5</accession>
<evidence type="ECO:0000313" key="2">
    <source>
        <dbReference type="Proteomes" id="UP001143910"/>
    </source>
</evidence>
<evidence type="ECO:0000313" key="1">
    <source>
        <dbReference type="EMBL" id="KAJ2975985.1"/>
    </source>
</evidence>
<dbReference type="EMBL" id="JANJQO010000636">
    <property type="protein sequence ID" value="KAJ2975985.1"/>
    <property type="molecule type" value="Genomic_DNA"/>
</dbReference>
<reference evidence="1" key="1">
    <citation type="submission" date="2022-08" db="EMBL/GenBank/DDBJ databases">
        <title>Genome Sequence of Lecanicillium fungicola.</title>
        <authorList>
            <person name="Buettner E."/>
        </authorList>
    </citation>
    <scope>NUCLEOTIDE SEQUENCE</scope>
    <source>
        <strain evidence="1">Babe33</strain>
    </source>
</reference>
<name>A0ACC1NAI5_9HYPO</name>
<proteinExistence type="predicted"/>
<keyword evidence="2" id="KW-1185">Reference proteome</keyword>
<protein>
    <submittedName>
        <fullName evidence="1">Uncharacterized protein</fullName>
    </submittedName>
</protein>
<comment type="caution">
    <text evidence="1">The sequence shown here is derived from an EMBL/GenBank/DDBJ whole genome shotgun (WGS) entry which is preliminary data.</text>
</comment>
<dbReference type="Proteomes" id="UP001143910">
    <property type="component" value="Unassembled WGS sequence"/>
</dbReference>
<gene>
    <name evidence="1" type="ORF">NQ176_g5211</name>
</gene>